<evidence type="ECO:0000313" key="2">
    <source>
        <dbReference type="EMBL" id="MCX8996536.1"/>
    </source>
</evidence>
<gene>
    <name evidence="2" type="ORF">NOF55_05410</name>
</gene>
<accession>A0AAE3MXZ4</accession>
<dbReference type="InterPro" id="IPR043519">
    <property type="entry name" value="NT_sf"/>
</dbReference>
<dbReference type="RefSeq" id="WP_306410323.1">
    <property type="nucleotide sequence ID" value="NZ_JANFPI010000002.1"/>
</dbReference>
<sequence length="260" mass="29211">MHVDADGLIGTVGEAPYQDEFCPVLKAVRFRLVGDAGSLVHSIYVYGSVAAGCAIPGRSDLDLSLILNTPPSMNERALLERIRQETESDHPVVSKIDFDIGSLGDFASPDAGMAWRYWLKHHCRCIEGEDLASGIVPFAPSKALALAVNDDFSTVLGQYVTLLREEPPARTSQRLVREASRKVVRATNILRLETDRDWPATLEDHAERFCRLFPEQAREMRYFLEQAHEPVAEPADFTRRLRLFKAWMETVIRNDTPSSQ</sequence>
<dbReference type="AlphaFoldDB" id="A0AAE3MXZ4"/>
<protein>
    <submittedName>
        <fullName evidence="2">Nucleotidyltransferase domain-containing protein</fullName>
    </submittedName>
</protein>
<evidence type="ECO:0000259" key="1">
    <source>
        <dbReference type="Pfam" id="PF01909"/>
    </source>
</evidence>
<dbReference type="Pfam" id="PF01909">
    <property type="entry name" value="NTP_transf_2"/>
    <property type="match status" value="1"/>
</dbReference>
<reference evidence="2" key="1">
    <citation type="submission" date="2022-07" db="EMBL/GenBank/DDBJ databases">
        <title>Ectorhizobium quercum gen.nov., sp. nov.</title>
        <authorList>
            <person name="Ma T."/>
            <person name="Li Y."/>
        </authorList>
    </citation>
    <scope>NUCLEOTIDE SEQUENCE</scope>
    <source>
        <strain evidence="2">BDR2-2</strain>
    </source>
</reference>
<feature type="domain" description="Polymerase nucleotidyl transferase" evidence="1">
    <location>
        <begin position="38"/>
        <end position="88"/>
    </location>
</feature>
<dbReference type="SUPFAM" id="SSF81301">
    <property type="entry name" value="Nucleotidyltransferase"/>
    <property type="match status" value="1"/>
</dbReference>
<keyword evidence="3" id="KW-1185">Reference proteome</keyword>
<dbReference type="Proteomes" id="UP001208771">
    <property type="component" value="Unassembled WGS sequence"/>
</dbReference>
<dbReference type="CDD" id="cd05403">
    <property type="entry name" value="NT_KNTase_like"/>
    <property type="match status" value="1"/>
</dbReference>
<organism evidence="2 3">
    <name type="scientific">Ectorhizobium quercum</name>
    <dbReference type="NCBI Taxonomy" id="2965071"/>
    <lineage>
        <taxon>Bacteria</taxon>
        <taxon>Pseudomonadati</taxon>
        <taxon>Pseudomonadota</taxon>
        <taxon>Alphaproteobacteria</taxon>
        <taxon>Hyphomicrobiales</taxon>
        <taxon>Rhizobiaceae</taxon>
        <taxon>Ectorhizobium</taxon>
    </lineage>
</organism>
<name>A0AAE3MXZ4_9HYPH</name>
<dbReference type="Gene3D" id="3.30.460.10">
    <property type="entry name" value="Beta Polymerase, domain 2"/>
    <property type="match status" value="1"/>
</dbReference>
<dbReference type="InterPro" id="IPR002934">
    <property type="entry name" value="Polymerase_NTP_transf_dom"/>
</dbReference>
<dbReference type="EMBL" id="JANFPI010000002">
    <property type="protein sequence ID" value="MCX8996536.1"/>
    <property type="molecule type" value="Genomic_DNA"/>
</dbReference>
<dbReference type="GO" id="GO:0016779">
    <property type="term" value="F:nucleotidyltransferase activity"/>
    <property type="evidence" value="ECO:0007669"/>
    <property type="project" value="InterPro"/>
</dbReference>
<comment type="caution">
    <text evidence="2">The sequence shown here is derived from an EMBL/GenBank/DDBJ whole genome shotgun (WGS) entry which is preliminary data.</text>
</comment>
<evidence type="ECO:0000313" key="3">
    <source>
        <dbReference type="Proteomes" id="UP001208771"/>
    </source>
</evidence>
<proteinExistence type="predicted"/>